<feature type="compositionally biased region" description="Basic and acidic residues" evidence="6">
    <location>
        <begin position="215"/>
        <end position="239"/>
    </location>
</feature>
<organism evidence="10">
    <name type="scientific">Chromera velia CCMP2878</name>
    <dbReference type="NCBI Taxonomy" id="1169474"/>
    <lineage>
        <taxon>Eukaryota</taxon>
        <taxon>Sar</taxon>
        <taxon>Alveolata</taxon>
        <taxon>Colpodellida</taxon>
        <taxon>Chromeraceae</taxon>
        <taxon>Chromera</taxon>
    </lineage>
</organism>
<dbReference type="InterPro" id="IPR005467">
    <property type="entry name" value="His_kinase_dom"/>
</dbReference>
<dbReference type="SMART" id="SM00448">
    <property type="entry name" value="REC"/>
    <property type="match status" value="1"/>
</dbReference>
<dbReference type="Gene3D" id="3.30.565.10">
    <property type="entry name" value="Histidine kinase-like ATPase, C-terminal domain"/>
    <property type="match status" value="2"/>
</dbReference>
<keyword evidence="7" id="KW-0812">Transmembrane</keyword>
<sequence>MICHRLDQLTSGVLVLCRTREAQVEMNKKFQRRQVKKKYWAVVDGIPRTSRGSVSLPLSRDNDRRPLQQVKKKYWAVVDGIPRTSRGSVSLPLSRDNDRRPLQQICHATGKHAVTLWKVLVAREEDDAALVELDLLTGRSHQLRVHLSAIGHPILGDDFYAPPLALARAERLLLHARELHFDHPITREPLSFEAPCDFLEPFLNGAFGQNIECKKGEEHEEKKEWREDTANGYEKDRPKLPIYPPAQDPRRQVLRVTQSRTVTRIDTHRLALEARKDSRGHWRLPAQDPRLSPAVAECAEASAVPPSLRGNGASKDTRSNALRTDFAYQFIDGFRVEPSWIFVGYAWRDPKTGAVIPERKYDVRQRFFLEQLEVIAPACLRLAVVASSAAALLGVAGILDSTTVTLNAMYFFSLALTSLPSLGIAAHRKSGKQEWAGLEAADGFGRFSLLWRERVSVLAFCAVDIFGTLCVEEWNGPGNVRIIFRGVTVLWPKLFLLTLAFSDLHFWFLTASSNVCWVFSLIRTRVIHTEEETVVAGLLMVNISLVVAFLRSLIYVTLGKFLEAQVMRDRAELGRKNNLSYLMHEMRNPLSGSMLMLVEFRGSLEGLLSLSRKAERRERRRKKLEAGVSFSPADARVKEFPEAASPVSLPLERDRLSGSYAHKEAPRDINKARLSPDTTRRSEEANGEKTEEKAEVDSPSCASDGRKAVFLPLKGRAAQHEKTPEEQQSVVVRQKQQKEKAQPETGTAVIESPSRRRSISFSPNARDQACAFYVNVKEESTKLLEFVNMLSSQFDKMKGVCDDVLQLEKLDKGGFEFIFTSNDVKRWIENAASQARTLFPSGGGAIQRRPSFGGRRRSSGGLVSASPHANGGPTFELLWEQEDGVAEVLEETGGSCIALADWQRLEQVISNLISNAKKFTKHGSVTMKASLRLPTPSERAAFNRILLLHNQQPDAAHNESPVRLDSNPPMSADSDKHKEETSGAHPPLLTVLKRRVTNLLAPEKAPVESSNESEVSLSQWVAAVKELKELEDATSPPAVRPAAAVTARTSFLQKRKRASQEVLGVQPFFVLTVSVLDTGAGLDEEDTARLFKPYGQVRAGELQNGGGTGLGLCICKSFVEAHGGGRIGVSSAGREKGSEFFFEVFLPMVQVSKAECETPATRARVLRRNSKAAPLMSPTAQNDSSASSALSADEFVERFPPKQQQQQQQGHEKGGQGGTLTSDSASDAEAARERRRELRRVATPRRRRLEIIAASLTPIRTPAPTFPPRERSGSDLLSSALGSPTSLPASPPACKQGGIEASLPSPPSNQKEASTFDERLISSSGASPEASKQEEETKSTSAQTPSVAAQAIAGNTPSTAPCFSYAADILLVDDDRFCLVCGEAAIRRLGYSVQICENGQRAVELLVEERKAFRLILMDNNMPIMEGPEAVSRIMTHFKGEQEKEESVLQPMPLILGLTGETSEATATKFLNAGALKVLHKPLTAQRLEEALRGAEGGNADQQIGNNPEIGELFNELGLGDELEVRPEERQRERGRWKAPQPVRILAGRPAEDGEEEYRVSFDDGTFVWMKESEVDVPELVSAYERVKEKIFWQVQ</sequence>
<dbReference type="InterPro" id="IPR020103">
    <property type="entry name" value="PsdUridine_synth_cat_dom_sf"/>
</dbReference>
<dbReference type="CDD" id="cd17546">
    <property type="entry name" value="REC_hyHK_CKI1_RcsC-like"/>
    <property type="match status" value="1"/>
</dbReference>
<dbReference type="InterPro" id="IPR004358">
    <property type="entry name" value="Sig_transdc_His_kin-like_C"/>
</dbReference>
<feature type="transmembrane region" description="Helical" evidence="7">
    <location>
        <begin position="408"/>
        <end position="426"/>
    </location>
</feature>
<protein>
    <recommendedName>
        <fullName evidence="2">histidine kinase</fullName>
        <ecNumber evidence="2">2.7.13.3</ecNumber>
    </recommendedName>
</protein>
<dbReference type="GO" id="GO:0000155">
    <property type="term" value="F:phosphorelay sensor kinase activity"/>
    <property type="evidence" value="ECO:0007669"/>
    <property type="project" value="TreeGrafter"/>
</dbReference>
<dbReference type="GO" id="GO:0003723">
    <property type="term" value="F:RNA binding"/>
    <property type="evidence" value="ECO:0007669"/>
    <property type="project" value="InterPro"/>
</dbReference>
<feature type="region of interest" description="Disordered" evidence="6">
    <location>
        <begin position="1259"/>
        <end position="1346"/>
    </location>
</feature>
<gene>
    <name evidence="10" type="ORF">Cvel_16784.t4.CR1</name>
</gene>
<dbReference type="PROSITE" id="PS50110">
    <property type="entry name" value="RESPONSE_REGULATORY"/>
    <property type="match status" value="1"/>
</dbReference>
<feature type="transmembrane region" description="Helical" evidence="7">
    <location>
        <begin position="534"/>
        <end position="558"/>
    </location>
</feature>
<dbReference type="VEuPathDB" id="CryptoDB:Cvel_16784"/>
<evidence type="ECO:0000259" key="9">
    <source>
        <dbReference type="PROSITE" id="PS50110"/>
    </source>
</evidence>
<feature type="modified residue" description="4-aspartylphosphate" evidence="5">
    <location>
        <position position="1419"/>
    </location>
</feature>
<dbReference type="GO" id="GO:0001522">
    <property type="term" value="P:pseudouridine synthesis"/>
    <property type="evidence" value="ECO:0007669"/>
    <property type="project" value="InterPro"/>
</dbReference>
<dbReference type="PROSITE" id="PS50109">
    <property type="entry name" value="HIS_KIN"/>
    <property type="match status" value="1"/>
</dbReference>
<keyword evidence="3" id="KW-0808">Transferase</keyword>
<dbReference type="Pfam" id="PF00849">
    <property type="entry name" value="PseudoU_synth_2"/>
    <property type="match status" value="2"/>
</dbReference>
<dbReference type="PhylomeDB" id="A0A0K6S6K2"/>
<feature type="domain" description="Response regulatory" evidence="9">
    <location>
        <begin position="1368"/>
        <end position="1496"/>
    </location>
</feature>
<dbReference type="Pfam" id="PF00072">
    <property type="entry name" value="Response_reg"/>
    <property type="match status" value="1"/>
</dbReference>
<dbReference type="PRINTS" id="PR00344">
    <property type="entry name" value="BCTRLSENSOR"/>
</dbReference>
<feature type="region of interest" description="Disordered" evidence="6">
    <location>
        <begin position="215"/>
        <end position="246"/>
    </location>
</feature>
<dbReference type="Pfam" id="PF02518">
    <property type="entry name" value="HATPase_c"/>
    <property type="match status" value="1"/>
</dbReference>
<accession>A0A0K6S6K2</accession>
<feature type="transmembrane region" description="Helical" evidence="7">
    <location>
        <begin position="374"/>
        <end position="396"/>
    </location>
</feature>
<feature type="region of interest" description="Disordered" evidence="6">
    <location>
        <begin position="717"/>
        <end position="761"/>
    </location>
</feature>
<evidence type="ECO:0000259" key="8">
    <source>
        <dbReference type="PROSITE" id="PS50109"/>
    </source>
</evidence>
<feature type="compositionally biased region" description="Low complexity" evidence="6">
    <location>
        <begin position="1274"/>
        <end position="1283"/>
    </location>
</feature>
<dbReference type="InterPro" id="IPR011006">
    <property type="entry name" value="CheY-like_superfamily"/>
</dbReference>
<feature type="region of interest" description="Disordered" evidence="6">
    <location>
        <begin position="839"/>
        <end position="868"/>
    </location>
</feature>
<dbReference type="EC" id="2.7.13.3" evidence="2"/>
<dbReference type="GO" id="GO:0005886">
    <property type="term" value="C:plasma membrane"/>
    <property type="evidence" value="ECO:0007669"/>
    <property type="project" value="TreeGrafter"/>
</dbReference>
<feature type="compositionally biased region" description="Basic and acidic residues" evidence="6">
    <location>
        <begin position="973"/>
        <end position="982"/>
    </location>
</feature>
<dbReference type="Gene3D" id="3.30.2350.10">
    <property type="entry name" value="Pseudouridine synthase"/>
    <property type="match status" value="2"/>
</dbReference>
<dbReference type="InterPro" id="IPR003594">
    <property type="entry name" value="HATPase_dom"/>
</dbReference>
<dbReference type="EMBL" id="CDMZ01000342">
    <property type="protein sequence ID" value="CUC09169.1"/>
    <property type="molecule type" value="Genomic_DNA"/>
</dbReference>
<feature type="region of interest" description="Disordered" evidence="6">
    <location>
        <begin position="954"/>
        <end position="986"/>
    </location>
</feature>
<dbReference type="InterPro" id="IPR006145">
    <property type="entry name" value="PsdUridine_synth_RsuA/RluA"/>
</dbReference>
<dbReference type="SUPFAM" id="SSF52172">
    <property type="entry name" value="CheY-like"/>
    <property type="match status" value="1"/>
</dbReference>
<dbReference type="PROSITE" id="PS01129">
    <property type="entry name" value="PSI_RLU"/>
    <property type="match status" value="1"/>
</dbReference>
<keyword evidence="4" id="KW-0418">Kinase</keyword>
<feature type="transmembrane region" description="Helical" evidence="7">
    <location>
        <begin position="494"/>
        <end position="522"/>
    </location>
</feature>
<evidence type="ECO:0000313" key="10">
    <source>
        <dbReference type="EMBL" id="CUC09169.1"/>
    </source>
</evidence>
<feature type="compositionally biased region" description="Basic and acidic residues" evidence="6">
    <location>
        <begin position="657"/>
        <end position="671"/>
    </location>
</feature>
<evidence type="ECO:0000256" key="5">
    <source>
        <dbReference type="PROSITE-ProRule" id="PRU00169"/>
    </source>
</evidence>
<reference evidence="10" key="1">
    <citation type="submission" date="2014-11" db="EMBL/GenBank/DDBJ databases">
        <title>Molecular phylogeny of cliff fern family Woodsiaceae with morphological implications.</title>
        <authorList>
            <person name="Shao Y.-Z."/>
            <person name="Wei R."/>
            <person name="Zhang X.-C."/>
        </authorList>
    </citation>
    <scope>NUCLEOTIDE SEQUENCE</scope>
</reference>
<feature type="compositionally biased region" description="Low complexity" evidence="6">
    <location>
        <begin position="848"/>
        <end position="866"/>
    </location>
</feature>
<dbReference type="SUPFAM" id="SSF55874">
    <property type="entry name" value="ATPase domain of HSP90 chaperone/DNA topoisomerase II/histidine kinase"/>
    <property type="match status" value="2"/>
</dbReference>
<evidence type="ECO:0000256" key="3">
    <source>
        <dbReference type="ARBA" id="ARBA00022679"/>
    </source>
</evidence>
<dbReference type="InterPro" id="IPR036890">
    <property type="entry name" value="HATPase_C_sf"/>
</dbReference>
<dbReference type="SUPFAM" id="SSF55120">
    <property type="entry name" value="Pseudouridine synthase"/>
    <property type="match status" value="2"/>
</dbReference>
<dbReference type="SMART" id="SM00387">
    <property type="entry name" value="HATPase_c"/>
    <property type="match status" value="1"/>
</dbReference>
<keyword evidence="5" id="KW-0597">Phosphoprotein</keyword>
<keyword evidence="7" id="KW-1133">Transmembrane helix</keyword>
<dbReference type="CDD" id="cd02869">
    <property type="entry name" value="PseudoU_synth_RluA_like"/>
    <property type="match status" value="1"/>
</dbReference>
<feature type="compositionally biased region" description="Basic and acidic residues" evidence="6">
    <location>
        <begin position="1229"/>
        <end position="1240"/>
    </location>
</feature>
<dbReference type="GO" id="GO:0009927">
    <property type="term" value="F:histidine phosphotransfer kinase activity"/>
    <property type="evidence" value="ECO:0007669"/>
    <property type="project" value="TreeGrafter"/>
</dbReference>
<feature type="region of interest" description="Disordered" evidence="6">
    <location>
        <begin position="657"/>
        <end position="703"/>
    </location>
</feature>
<dbReference type="InterPro" id="IPR001789">
    <property type="entry name" value="Sig_transdc_resp-reg_receiver"/>
</dbReference>
<evidence type="ECO:0000256" key="7">
    <source>
        <dbReference type="SAM" id="Phobius"/>
    </source>
</evidence>
<feature type="domain" description="Histidine kinase" evidence="8">
    <location>
        <begin position="900"/>
        <end position="1150"/>
    </location>
</feature>
<feature type="compositionally biased region" description="Basic and acidic residues" evidence="6">
    <location>
        <begin position="678"/>
        <end position="696"/>
    </location>
</feature>
<dbReference type="Gene3D" id="3.40.50.2300">
    <property type="match status" value="1"/>
</dbReference>
<evidence type="ECO:0000256" key="6">
    <source>
        <dbReference type="SAM" id="MobiDB-lite"/>
    </source>
</evidence>
<dbReference type="PANTHER" id="PTHR43047">
    <property type="entry name" value="TWO-COMPONENT HISTIDINE PROTEIN KINASE"/>
    <property type="match status" value="1"/>
</dbReference>
<evidence type="ECO:0000256" key="1">
    <source>
        <dbReference type="ARBA" id="ARBA00000085"/>
    </source>
</evidence>
<feature type="region of interest" description="Disordered" evidence="6">
    <location>
        <begin position="1169"/>
        <end position="1242"/>
    </location>
</feature>
<name>A0A0K6S6K2_9ALVE</name>
<evidence type="ECO:0000256" key="4">
    <source>
        <dbReference type="ARBA" id="ARBA00022777"/>
    </source>
</evidence>
<dbReference type="InterPro" id="IPR006224">
    <property type="entry name" value="PsdUridine_synth_RluA-like_CS"/>
</dbReference>
<dbReference type="PANTHER" id="PTHR43047:SF69">
    <property type="entry name" value="HISTIDINE KINASE CONTAINING CHEY-HOMOLOGOUS RECEIVER DOMAIN-RELATED"/>
    <property type="match status" value="1"/>
</dbReference>
<comment type="catalytic activity">
    <reaction evidence="1">
        <text>ATP + protein L-histidine = ADP + protein N-phospho-L-histidine.</text>
        <dbReference type="EC" id="2.7.13.3"/>
    </reaction>
</comment>
<evidence type="ECO:0000256" key="2">
    <source>
        <dbReference type="ARBA" id="ARBA00012438"/>
    </source>
</evidence>
<dbReference type="GO" id="GO:0009982">
    <property type="term" value="F:pseudouridine synthase activity"/>
    <property type="evidence" value="ECO:0007669"/>
    <property type="project" value="InterPro"/>
</dbReference>
<keyword evidence="7" id="KW-0472">Membrane</keyword>
<proteinExistence type="predicted"/>